<dbReference type="Pfam" id="PF07145">
    <property type="entry name" value="PAM2"/>
    <property type="match status" value="1"/>
</dbReference>
<feature type="compositionally biased region" description="Low complexity" evidence="1">
    <location>
        <begin position="441"/>
        <end position="461"/>
    </location>
</feature>
<feature type="compositionally biased region" description="Low complexity" evidence="1">
    <location>
        <begin position="470"/>
        <end position="480"/>
    </location>
</feature>
<feature type="compositionally biased region" description="Basic and acidic residues" evidence="1">
    <location>
        <begin position="705"/>
        <end position="715"/>
    </location>
</feature>
<feature type="region of interest" description="Disordered" evidence="1">
    <location>
        <begin position="1031"/>
        <end position="1069"/>
    </location>
</feature>
<feature type="compositionally biased region" description="Polar residues" evidence="1">
    <location>
        <begin position="517"/>
        <end position="537"/>
    </location>
</feature>
<feature type="compositionally biased region" description="Polar residues" evidence="1">
    <location>
        <begin position="622"/>
        <end position="651"/>
    </location>
</feature>
<organism evidence="3 5">
    <name type="scientific">Aplysia californica</name>
    <name type="common">California sea hare</name>
    <dbReference type="NCBI Taxonomy" id="6500"/>
    <lineage>
        <taxon>Eukaryota</taxon>
        <taxon>Metazoa</taxon>
        <taxon>Spiralia</taxon>
        <taxon>Lophotrochozoa</taxon>
        <taxon>Mollusca</taxon>
        <taxon>Gastropoda</taxon>
        <taxon>Heterobranchia</taxon>
        <taxon>Euthyneura</taxon>
        <taxon>Tectipleura</taxon>
        <taxon>Aplysiida</taxon>
        <taxon>Aplysioidea</taxon>
        <taxon>Aplysiidae</taxon>
        <taxon>Aplysia</taxon>
    </lineage>
</organism>
<evidence type="ECO:0000313" key="5">
    <source>
        <dbReference type="RefSeq" id="XP_012943578.1"/>
    </source>
</evidence>
<evidence type="ECO:0000313" key="4">
    <source>
        <dbReference type="RefSeq" id="XP_005108489.1"/>
    </source>
</evidence>
<dbReference type="RefSeq" id="XP_005108489.1">
    <property type="nucleotide sequence ID" value="XM_005108432.3"/>
</dbReference>
<dbReference type="Proteomes" id="UP000694888">
    <property type="component" value="Unplaced"/>
</dbReference>
<feature type="compositionally biased region" description="Low complexity" evidence="1">
    <location>
        <begin position="395"/>
        <end position="429"/>
    </location>
</feature>
<dbReference type="GeneID" id="101856986"/>
<evidence type="ECO:0000259" key="2">
    <source>
        <dbReference type="SMART" id="SM01272"/>
    </source>
</evidence>
<feature type="compositionally biased region" description="Polar residues" evidence="1">
    <location>
        <begin position="937"/>
        <end position="950"/>
    </location>
</feature>
<feature type="compositionally biased region" description="Pro residues" evidence="1">
    <location>
        <begin position="430"/>
        <end position="440"/>
    </location>
</feature>
<dbReference type="Pfam" id="PF06741">
    <property type="entry name" value="LsmAD"/>
    <property type="match status" value="1"/>
</dbReference>
<evidence type="ECO:0000313" key="3">
    <source>
        <dbReference type="Proteomes" id="UP000694888"/>
    </source>
</evidence>
<feature type="compositionally biased region" description="Polar residues" evidence="1">
    <location>
        <begin position="852"/>
        <end position="880"/>
    </location>
</feature>
<feature type="domain" description="LsmAD" evidence="2">
    <location>
        <begin position="193"/>
        <end position="261"/>
    </location>
</feature>
<evidence type="ECO:0000256" key="1">
    <source>
        <dbReference type="SAM" id="MobiDB-lite"/>
    </source>
</evidence>
<accession>A0ABM1A9U0</accession>
<feature type="compositionally biased region" description="Polar residues" evidence="1">
    <location>
        <begin position="326"/>
        <end position="336"/>
    </location>
</feature>
<dbReference type="InterPro" id="IPR045117">
    <property type="entry name" value="ATXN2-like"/>
</dbReference>
<feature type="compositionally biased region" description="Polar residues" evidence="1">
    <location>
        <begin position="310"/>
        <end position="319"/>
    </location>
</feature>
<protein>
    <submittedName>
        <fullName evidence="4 5">Ataxin-2 isoform X1</fullName>
    </submittedName>
</protein>
<feature type="region of interest" description="Disordered" evidence="1">
    <location>
        <begin position="235"/>
        <end position="731"/>
    </location>
</feature>
<dbReference type="InterPro" id="IPR009818">
    <property type="entry name" value="PAM2_motif"/>
</dbReference>
<feature type="region of interest" description="Disordered" evidence="1">
    <location>
        <begin position="847"/>
        <end position="950"/>
    </location>
</feature>
<dbReference type="RefSeq" id="XP_012943578.1">
    <property type="nucleotide sequence ID" value="XM_013088124.2"/>
</dbReference>
<feature type="compositionally biased region" description="Low complexity" evidence="1">
    <location>
        <begin position="357"/>
        <end position="372"/>
    </location>
</feature>
<name>A0ABM1A9U0_APLCA</name>
<feature type="compositionally biased region" description="Basic residues" evidence="1">
    <location>
        <begin position="10"/>
        <end position="20"/>
    </location>
</feature>
<feature type="compositionally biased region" description="Basic and acidic residues" evidence="1">
    <location>
        <begin position="235"/>
        <end position="247"/>
    </location>
</feature>
<feature type="compositionally biased region" description="Polar residues" evidence="1">
    <location>
        <begin position="899"/>
        <end position="908"/>
    </location>
</feature>
<proteinExistence type="predicted"/>
<reference evidence="4 5" key="1">
    <citation type="submission" date="2025-05" db="UniProtKB">
        <authorList>
            <consortium name="RefSeq"/>
        </authorList>
    </citation>
    <scope>IDENTIFICATION</scope>
</reference>
<dbReference type="InterPro" id="IPR009604">
    <property type="entry name" value="LsmAD_domain"/>
</dbReference>
<feature type="region of interest" description="Disordered" evidence="1">
    <location>
        <begin position="1"/>
        <end position="47"/>
    </location>
</feature>
<sequence>MSAAMQNNRPRNRKQPHPHSNRAGYNNYARRETPEPEPQSSSPVRGVYRDSRTAMVMCSILGTQTTVKTRNGSVYKGHTTGFSDKGDIAMSDVKLLESESHGQDQNLSGIIIPKDNFVVCKTNGVDIKGLCASQDFTDAGIASKINGSADTALRELQPWQDDDALEVNSALTLDDQSGGWEPSEMFQVNSEKFNVKSSYDESLLAYTTQLPAPDSEGYEERARFAQKKAEEIEKSDAYQHRISKELSDGDEEAKYSSVHRGGDGSHTQHRAHDSGSGGGGKNTYTIPALRGDGEPPVRNGSARGQGRGPQRQNSPYSSSHGHHVHSMNTRQMNNHYHQGPPPPSSSGPPLNRNQGGPPSMHHQRQPPQQQGSHPPPHGPPGSHSPHPYHHHHHQQQQQQSLHAGHPSHQHPQQRSQQQLLPPQQQQQQKGPPPSHPPPHHPQVQGSIQQQQQHHPSSSQQQLPPPPPQPLQHSSVPPQQQINLKHAPPSMNGASGAQNVRRHIPQPVNGDGQPGNPEASQKVLQQLDISNPTPSQAYHRTEAQVGGQQQAAPVPSSQKVHDGSIPVAAGPPSSSAPAPPDSGELAAQSSAAASTSASPPSAGGSDRRTSRGVETSPEESRNKVNQQLQDFHQNFVLESQGTSSVPEASSRQDGQHEPPTDTSGPPPSAGASVVPQVSVTTSSTASPASEPANQTSETPSDAAAKSADKQDSDILKGSKLNPMAKEFKPSSKPMVAVATPVEAQSPSPQPRVSPHQYVPQVPAPYPNVFSAGYMPVGIPAPVPTLMPISRKKATVSVGPAVVNETLTAHQVTGQPLLATQSAVIFQHLPTQGTGYQVINVGNPPRMVAPNSLAMGQSGQHANLEQAGSQNQPQPVFMTAQQPVLMPPHPQPAHGQPLPHPSSTQPQTVHAPNPAPSPVQQQHGGGGPQALPHHHMSQGPPQSATPQPSHYQQMNAAAALAQHGIQPRTSMAAAAAAAAAAGQQSISSVGHHHHHPSAGGGGAGSISYPLSMSAPQQYSYANNVSAAQYTYAPAPQPQTSQNSSHGPGPQPQYVVMPQPGPQAHGPMQQHATQPYTAAGLPFQAQHNLMQGPPQMPPNPAHNHAQGGPHLIHGGMQGMPAGIHPQVSGTPPTMFMPVHQQFQHQQ</sequence>
<dbReference type="PANTHER" id="PTHR12854:SF7">
    <property type="entry name" value="ATAXIN-2 HOMOLOG"/>
    <property type="match status" value="1"/>
</dbReference>
<dbReference type="SMART" id="SM01272">
    <property type="entry name" value="LsmAD"/>
    <property type="match status" value="1"/>
</dbReference>
<keyword evidence="3" id="KW-1185">Reference proteome</keyword>
<dbReference type="PANTHER" id="PTHR12854">
    <property type="entry name" value="ATAXIN 2-RELATED"/>
    <property type="match status" value="1"/>
</dbReference>
<feature type="compositionally biased region" description="Low complexity" evidence="1">
    <location>
        <begin position="562"/>
        <end position="603"/>
    </location>
</feature>
<feature type="compositionally biased region" description="Low complexity" evidence="1">
    <location>
        <begin position="670"/>
        <end position="691"/>
    </location>
</feature>
<feature type="compositionally biased region" description="Low complexity" evidence="1">
    <location>
        <begin position="542"/>
        <end position="554"/>
    </location>
</feature>
<gene>
    <name evidence="4 5" type="primary">LOC101856986</name>
</gene>